<evidence type="ECO:0000259" key="10">
    <source>
        <dbReference type="Pfam" id="PF02823"/>
    </source>
</evidence>
<evidence type="ECO:0000256" key="3">
    <source>
        <dbReference type="ARBA" id="ARBA00005712"/>
    </source>
</evidence>
<evidence type="ECO:0000256" key="2">
    <source>
        <dbReference type="ARBA" id="ARBA00004184"/>
    </source>
</evidence>
<reference evidence="11 12" key="1">
    <citation type="submission" date="2015-07" db="EMBL/GenBank/DDBJ databases">
        <title>The draft genome sequence of Leadbetterella sp. JN14-9.</title>
        <authorList>
            <person name="Liu Y."/>
            <person name="Du J."/>
            <person name="Shao Z."/>
        </authorList>
    </citation>
    <scope>NUCLEOTIDE SEQUENCE [LARGE SCALE GENOMIC DNA]</scope>
    <source>
        <strain evidence="11 12">JN14-9</strain>
    </source>
</reference>
<evidence type="ECO:0000256" key="5">
    <source>
        <dbReference type="ARBA" id="ARBA00023065"/>
    </source>
</evidence>
<comment type="similarity">
    <text evidence="3 9">Belongs to the ATPase epsilon chain family.</text>
</comment>
<keyword evidence="7 9" id="KW-0139">CF(1)</keyword>
<evidence type="ECO:0000313" key="12">
    <source>
        <dbReference type="Proteomes" id="UP000050454"/>
    </source>
</evidence>
<accession>A0A0P7BD04</accession>
<evidence type="ECO:0000256" key="6">
    <source>
        <dbReference type="ARBA" id="ARBA00023136"/>
    </source>
</evidence>
<proteinExistence type="inferred from homology"/>
<dbReference type="InterPro" id="IPR036771">
    <property type="entry name" value="ATPsynth_dsu/esu_N"/>
</dbReference>
<dbReference type="RefSeq" id="WP_055146315.1">
    <property type="nucleotide sequence ID" value="NZ_CAKZPM010000033.1"/>
</dbReference>
<protein>
    <submittedName>
        <fullName evidence="11">ATP synthase subunit epsilon</fullName>
    </submittedName>
</protein>
<keyword evidence="4 9" id="KW-0813">Transport</keyword>
<comment type="subcellular location">
    <subcellularLocation>
        <location evidence="2">Endomembrane system</location>
        <topology evidence="2">Peripheral membrane protein</topology>
    </subcellularLocation>
</comment>
<dbReference type="SUPFAM" id="SSF51344">
    <property type="entry name" value="Epsilon subunit of F1F0-ATP synthase N-terminal domain"/>
    <property type="match status" value="1"/>
</dbReference>
<organism evidence="11 12">
    <name type="scientific">Jiulongibacter sediminis</name>
    <dbReference type="NCBI Taxonomy" id="1605367"/>
    <lineage>
        <taxon>Bacteria</taxon>
        <taxon>Pseudomonadati</taxon>
        <taxon>Bacteroidota</taxon>
        <taxon>Cytophagia</taxon>
        <taxon>Cytophagales</taxon>
        <taxon>Leadbetterellaceae</taxon>
        <taxon>Jiulongibacter</taxon>
    </lineage>
</organism>
<dbReference type="GO" id="GO:0045259">
    <property type="term" value="C:proton-transporting ATP synthase complex"/>
    <property type="evidence" value="ECO:0007669"/>
    <property type="project" value="UniProtKB-KW"/>
</dbReference>
<evidence type="ECO:0000256" key="8">
    <source>
        <dbReference type="ARBA" id="ARBA00023310"/>
    </source>
</evidence>
<dbReference type="Proteomes" id="UP000050454">
    <property type="component" value="Unassembled WGS sequence"/>
</dbReference>
<dbReference type="GO" id="GO:0046933">
    <property type="term" value="F:proton-transporting ATP synthase activity, rotational mechanism"/>
    <property type="evidence" value="ECO:0007669"/>
    <property type="project" value="InterPro"/>
</dbReference>
<dbReference type="AlphaFoldDB" id="A0A0P7BD04"/>
<comment type="subunit">
    <text evidence="9">F-type ATPases have 2 components, CF(1) - the catalytic core - and CF(0) - the membrane proton channel. CF(1) has five subunits: alpha(3), beta(3), gamma(1), delta(1), epsilon(1). CF(0) has three main subunits: a, b and c.</text>
</comment>
<dbReference type="Pfam" id="PF02823">
    <property type="entry name" value="ATP-synt_DE_N"/>
    <property type="match status" value="1"/>
</dbReference>
<evidence type="ECO:0000256" key="9">
    <source>
        <dbReference type="RuleBase" id="RU003656"/>
    </source>
</evidence>
<comment type="caution">
    <text evidence="11">The sequence shown here is derived from an EMBL/GenBank/DDBJ whole genome shotgun (WGS) entry which is preliminary data.</text>
</comment>
<gene>
    <name evidence="11" type="ORF">AFM12_07880</name>
</gene>
<dbReference type="NCBIfam" id="TIGR01216">
    <property type="entry name" value="ATP_synt_epsi"/>
    <property type="match status" value="1"/>
</dbReference>
<comment type="function">
    <text evidence="1">Produces ATP from ADP in the presence of a proton gradient across the membrane.</text>
</comment>
<keyword evidence="8 9" id="KW-0066">ATP synthesis</keyword>
<evidence type="ECO:0000256" key="7">
    <source>
        <dbReference type="ARBA" id="ARBA00023196"/>
    </source>
</evidence>
<evidence type="ECO:0000256" key="1">
    <source>
        <dbReference type="ARBA" id="ARBA00003543"/>
    </source>
</evidence>
<keyword evidence="12" id="KW-1185">Reference proteome</keyword>
<evidence type="ECO:0000256" key="4">
    <source>
        <dbReference type="ARBA" id="ARBA00022448"/>
    </source>
</evidence>
<dbReference type="InterPro" id="IPR001469">
    <property type="entry name" value="ATP_synth_F1_dsu/esu"/>
</dbReference>
<dbReference type="Gene3D" id="2.60.15.10">
    <property type="entry name" value="F0F1 ATP synthase delta/epsilon subunit, N-terminal"/>
    <property type="match status" value="1"/>
</dbReference>
<dbReference type="CDD" id="cd12152">
    <property type="entry name" value="F1-ATPase_delta"/>
    <property type="match status" value="1"/>
</dbReference>
<dbReference type="GO" id="GO:0012505">
    <property type="term" value="C:endomembrane system"/>
    <property type="evidence" value="ECO:0007669"/>
    <property type="project" value="UniProtKB-SubCell"/>
</dbReference>
<dbReference type="InterPro" id="IPR020546">
    <property type="entry name" value="ATP_synth_F1_dsu/esu_N"/>
</dbReference>
<evidence type="ECO:0000313" key="11">
    <source>
        <dbReference type="EMBL" id="KPM48530.1"/>
    </source>
</evidence>
<dbReference type="PANTHER" id="PTHR13822">
    <property type="entry name" value="ATP SYNTHASE DELTA/EPSILON CHAIN"/>
    <property type="match status" value="1"/>
</dbReference>
<dbReference type="PANTHER" id="PTHR13822:SF10">
    <property type="entry name" value="ATP SYNTHASE EPSILON CHAIN, CHLOROPLASTIC"/>
    <property type="match status" value="1"/>
</dbReference>
<feature type="domain" description="ATP synthase F1 complex delta/epsilon subunit N-terminal" evidence="10">
    <location>
        <begin position="2"/>
        <end position="78"/>
    </location>
</feature>
<dbReference type="STRING" id="1605367.AFM12_07880"/>
<keyword evidence="6" id="KW-0472">Membrane</keyword>
<dbReference type="EMBL" id="LGTQ01000006">
    <property type="protein sequence ID" value="KPM48530.1"/>
    <property type="molecule type" value="Genomic_DNA"/>
</dbReference>
<name>A0A0P7BD04_9BACT</name>
<keyword evidence="5 9" id="KW-0406">Ion transport</keyword>
<dbReference type="OrthoDB" id="5294255at2"/>
<sequence>MILEIITPDKNVFNGEVSVVTLPGKNGEFQILKDHAPLVSTLAKGNLTYDQGGKSETLLVDGGVIEVSNNKVLVLAEAVLDAEA</sequence>